<evidence type="ECO:0008006" key="9">
    <source>
        <dbReference type="Google" id="ProtNLM"/>
    </source>
</evidence>
<dbReference type="PANTHER" id="PTHR34139">
    <property type="entry name" value="UPF0331 PROTEIN MJ0127"/>
    <property type="match status" value="1"/>
</dbReference>
<dbReference type="GO" id="GO:0000166">
    <property type="term" value="F:nucleotide binding"/>
    <property type="evidence" value="ECO:0007669"/>
    <property type="project" value="UniProtKB-KW"/>
</dbReference>
<protein>
    <recommendedName>
        <fullName evidence="9">DUF86 domain-containing protein</fullName>
    </recommendedName>
</protein>
<dbReference type="Pfam" id="PF01934">
    <property type="entry name" value="HepT-like"/>
    <property type="match status" value="1"/>
</dbReference>
<evidence type="ECO:0000313" key="8">
    <source>
        <dbReference type="Proteomes" id="UP000249081"/>
    </source>
</evidence>
<dbReference type="InterPro" id="IPR051813">
    <property type="entry name" value="HepT_RNase_toxin"/>
</dbReference>
<gene>
    <name evidence="7" type="ORF">DCF17_21725</name>
</gene>
<dbReference type="Proteomes" id="UP000249081">
    <property type="component" value="Unassembled WGS sequence"/>
</dbReference>
<dbReference type="GO" id="GO:0004540">
    <property type="term" value="F:RNA nuclease activity"/>
    <property type="evidence" value="ECO:0007669"/>
    <property type="project" value="InterPro"/>
</dbReference>
<evidence type="ECO:0000256" key="4">
    <source>
        <dbReference type="ARBA" id="ARBA00022741"/>
    </source>
</evidence>
<evidence type="ECO:0000313" key="7">
    <source>
        <dbReference type="EMBL" id="PZO33602.1"/>
    </source>
</evidence>
<comment type="similarity">
    <text evidence="6">Belongs to the HepT RNase toxin family.</text>
</comment>
<keyword evidence="4" id="KW-0547">Nucleotide-binding</keyword>
<keyword evidence="1" id="KW-0597">Phosphoprotein</keyword>
<dbReference type="GO" id="GO:0110001">
    <property type="term" value="C:toxin-antitoxin complex"/>
    <property type="evidence" value="ECO:0007669"/>
    <property type="project" value="InterPro"/>
</dbReference>
<accession>A0A2W4VM24</accession>
<reference evidence="8" key="1">
    <citation type="submission" date="2018-04" db="EMBL/GenBank/DDBJ databases">
        <authorList>
            <person name="Cornet L."/>
        </authorList>
    </citation>
    <scope>NUCLEOTIDE SEQUENCE [LARGE SCALE GENOMIC DNA]</scope>
</reference>
<dbReference type="Gene3D" id="1.20.120.580">
    <property type="entry name" value="bsu32300-like"/>
    <property type="match status" value="1"/>
</dbReference>
<dbReference type="GO" id="GO:0016787">
    <property type="term" value="F:hydrolase activity"/>
    <property type="evidence" value="ECO:0007669"/>
    <property type="project" value="UniProtKB-KW"/>
</dbReference>
<dbReference type="EMBL" id="QBMN01000245">
    <property type="protein sequence ID" value="PZO33602.1"/>
    <property type="molecule type" value="Genomic_DNA"/>
</dbReference>
<name>A0A2W4VM24_9CYAN</name>
<evidence type="ECO:0000256" key="5">
    <source>
        <dbReference type="ARBA" id="ARBA00022801"/>
    </source>
</evidence>
<dbReference type="PANTHER" id="PTHR34139:SF1">
    <property type="entry name" value="RNASE MJ1380-RELATED"/>
    <property type="match status" value="1"/>
</dbReference>
<evidence type="ECO:0000256" key="2">
    <source>
        <dbReference type="ARBA" id="ARBA00022649"/>
    </source>
</evidence>
<sequence>MEIEIQKYLYDVQQACELISEFIAGQSFESYRTNPLLSSAVERQFITIGEALNQAIKRSPDLSQQIADARKIVDFRNLLTHSYGAISDAVVWDIIQTSLPRLTADVDQLMGSNL</sequence>
<reference evidence="7 8" key="2">
    <citation type="submission" date="2018-06" db="EMBL/GenBank/DDBJ databases">
        <title>Metagenomic assembly of (sub)arctic Cyanobacteria and their associated microbiome from non-axenic cultures.</title>
        <authorList>
            <person name="Baurain D."/>
        </authorList>
    </citation>
    <scope>NUCLEOTIDE SEQUENCE [LARGE SCALE GENOMIC DNA]</scope>
    <source>
        <strain evidence="7">ULC041bin1</strain>
    </source>
</reference>
<dbReference type="AlphaFoldDB" id="A0A2W4VM24"/>
<evidence type="ECO:0000256" key="3">
    <source>
        <dbReference type="ARBA" id="ARBA00022722"/>
    </source>
</evidence>
<evidence type="ECO:0000256" key="1">
    <source>
        <dbReference type="ARBA" id="ARBA00022553"/>
    </source>
</evidence>
<keyword evidence="2" id="KW-1277">Toxin-antitoxin system</keyword>
<organism evidence="7 8">
    <name type="scientific">Shackletoniella antarctica</name>
    <dbReference type="NCBI Taxonomy" id="268115"/>
    <lineage>
        <taxon>Bacteria</taxon>
        <taxon>Bacillati</taxon>
        <taxon>Cyanobacteriota</taxon>
        <taxon>Cyanophyceae</taxon>
        <taxon>Oculatellales</taxon>
        <taxon>Oculatellaceae</taxon>
        <taxon>Shackletoniella</taxon>
    </lineage>
</organism>
<evidence type="ECO:0000256" key="6">
    <source>
        <dbReference type="ARBA" id="ARBA00024207"/>
    </source>
</evidence>
<dbReference type="InterPro" id="IPR037038">
    <property type="entry name" value="HepT-like_sf"/>
</dbReference>
<comment type="caution">
    <text evidence="7">The sequence shown here is derived from an EMBL/GenBank/DDBJ whole genome shotgun (WGS) entry which is preliminary data.</text>
</comment>
<keyword evidence="5" id="KW-0378">Hydrolase</keyword>
<keyword evidence="3" id="KW-0540">Nuclease</keyword>
<proteinExistence type="inferred from homology"/>
<dbReference type="InterPro" id="IPR008201">
    <property type="entry name" value="HepT-like"/>
</dbReference>